<evidence type="ECO:0008006" key="3">
    <source>
        <dbReference type="Google" id="ProtNLM"/>
    </source>
</evidence>
<sequence>MTVLNYSAEQGLMNYDFSRWMGNSAGVDFDFKALGQAMDCHRTFNQAGIIFNDGARSFLVRPSRRYANPSHSEVTHVVVNRVPQINPHAVEKSIEKAVAEPSVGVELASTALSCGALVITVFISVMGATAVPITGGASGALVALGYAGSAATLAQCGSGAYRLYKINRGDAEDILWLDSQEWYIATSTALDMLSLAAAGGALKEAIATYRTMKSISSLKATEWLKGYPRQDRARLTEQIIKTQNPGISNKEIKAAIRAGIYPKRFPVEPVQMELKKQLTNTITSMMAFTGSAVSGIVAAPGNVARSGQYVIGTIQSLAIIK</sequence>
<dbReference type="AlphaFoldDB" id="A0A2U1UCZ9"/>
<evidence type="ECO:0000313" key="1">
    <source>
        <dbReference type="EMBL" id="PWC19444.1"/>
    </source>
</evidence>
<dbReference type="RefSeq" id="WP_136164521.1">
    <property type="nucleotide sequence ID" value="NZ_KZ819071.1"/>
</dbReference>
<keyword evidence="2" id="KW-1185">Reference proteome</keyword>
<protein>
    <recommendedName>
        <fullName evidence="3">NAD synthetase</fullName>
    </recommendedName>
</protein>
<name>A0A2U1UCZ9_9GAMM</name>
<reference evidence="1 2" key="1">
    <citation type="submission" date="2018-04" db="EMBL/GenBank/DDBJ databases">
        <title>Brenneria corticis sp.nov.</title>
        <authorList>
            <person name="Li Y."/>
        </authorList>
    </citation>
    <scope>NUCLEOTIDE SEQUENCE [LARGE SCALE GENOMIC DNA]</scope>
    <source>
        <strain evidence="1 2">CFCC 11842</strain>
    </source>
</reference>
<comment type="caution">
    <text evidence="1">The sequence shown here is derived from an EMBL/GenBank/DDBJ whole genome shotgun (WGS) entry which is preliminary data.</text>
</comment>
<dbReference type="Proteomes" id="UP000296159">
    <property type="component" value="Unassembled WGS sequence"/>
</dbReference>
<proteinExistence type="predicted"/>
<gene>
    <name evidence="1" type="ORF">DDT56_00235</name>
</gene>
<evidence type="ECO:0000313" key="2">
    <source>
        <dbReference type="Proteomes" id="UP000296159"/>
    </source>
</evidence>
<accession>A0A2U1UCZ9</accession>
<dbReference type="EMBL" id="QDKH01000001">
    <property type="protein sequence ID" value="PWC19444.1"/>
    <property type="molecule type" value="Genomic_DNA"/>
</dbReference>
<organism evidence="1 2">
    <name type="scientific">Brenneria corticis</name>
    <dbReference type="NCBI Taxonomy" id="2173106"/>
    <lineage>
        <taxon>Bacteria</taxon>
        <taxon>Pseudomonadati</taxon>
        <taxon>Pseudomonadota</taxon>
        <taxon>Gammaproteobacteria</taxon>
        <taxon>Enterobacterales</taxon>
        <taxon>Pectobacteriaceae</taxon>
        <taxon>Brenneria</taxon>
    </lineage>
</organism>